<feature type="region of interest" description="Disordered" evidence="1">
    <location>
        <begin position="1"/>
        <end position="22"/>
    </location>
</feature>
<accession>A0A5B0P4D7</accession>
<feature type="compositionally biased region" description="Basic residues" evidence="1">
    <location>
        <begin position="1"/>
        <end position="21"/>
    </location>
</feature>
<keyword evidence="3" id="KW-1185">Reference proteome</keyword>
<comment type="caution">
    <text evidence="2">The sequence shown here is derived from an EMBL/GenBank/DDBJ whole genome shotgun (WGS) entry which is preliminary data.</text>
</comment>
<gene>
    <name evidence="2" type="ORF">PGT21_016307</name>
</gene>
<dbReference type="AlphaFoldDB" id="A0A5B0P4D7"/>
<proteinExistence type="predicted"/>
<sequence>MYNKREHRNGFHKKKKKKKKNFQLSIIDHQTPSGLRSAAYHYIPSQSTVLRIPCSSRTNYQDSAKRQCGT</sequence>
<dbReference type="Proteomes" id="UP000324748">
    <property type="component" value="Unassembled WGS sequence"/>
</dbReference>
<evidence type="ECO:0000313" key="2">
    <source>
        <dbReference type="EMBL" id="KAA1096417.1"/>
    </source>
</evidence>
<dbReference type="EMBL" id="VSWC01000067">
    <property type="protein sequence ID" value="KAA1096417.1"/>
    <property type="molecule type" value="Genomic_DNA"/>
</dbReference>
<evidence type="ECO:0000313" key="3">
    <source>
        <dbReference type="Proteomes" id="UP000324748"/>
    </source>
</evidence>
<evidence type="ECO:0000256" key="1">
    <source>
        <dbReference type="SAM" id="MobiDB-lite"/>
    </source>
</evidence>
<name>A0A5B0P4D7_PUCGR</name>
<protein>
    <submittedName>
        <fullName evidence="2">Uncharacterized protein</fullName>
    </submittedName>
</protein>
<reference evidence="2 3" key="1">
    <citation type="submission" date="2019-05" db="EMBL/GenBank/DDBJ databases">
        <title>Emergence of the Ug99 lineage of the wheat stem rust pathogen through somatic hybridization.</title>
        <authorList>
            <person name="Li F."/>
            <person name="Upadhyaya N.M."/>
            <person name="Sperschneider J."/>
            <person name="Matny O."/>
            <person name="Nguyen-Phuc H."/>
            <person name="Mago R."/>
            <person name="Raley C."/>
            <person name="Miller M.E."/>
            <person name="Silverstein K.A.T."/>
            <person name="Henningsen E."/>
            <person name="Hirsch C.D."/>
            <person name="Visser B."/>
            <person name="Pretorius Z.A."/>
            <person name="Steffenson B.J."/>
            <person name="Schwessinger B."/>
            <person name="Dodds P.N."/>
            <person name="Figueroa M."/>
        </authorList>
    </citation>
    <scope>NUCLEOTIDE SEQUENCE [LARGE SCALE GENOMIC DNA]</scope>
    <source>
        <strain evidence="2">21-0</strain>
    </source>
</reference>
<organism evidence="2 3">
    <name type="scientific">Puccinia graminis f. sp. tritici</name>
    <dbReference type="NCBI Taxonomy" id="56615"/>
    <lineage>
        <taxon>Eukaryota</taxon>
        <taxon>Fungi</taxon>
        <taxon>Dikarya</taxon>
        <taxon>Basidiomycota</taxon>
        <taxon>Pucciniomycotina</taxon>
        <taxon>Pucciniomycetes</taxon>
        <taxon>Pucciniales</taxon>
        <taxon>Pucciniaceae</taxon>
        <taxon>Puccinia</taxon>
    </lineage>
</organism>